<name>A0A6A5YNP7_9PLEO</name>
<sequence>MYEERQFDTSSVYLSNGTLNPEKSGHFNGKPTAELAAAWKSLMQHQNIAVPKESLGQSAHDDGLIELADGSGYAASLAVFHGLHCVKRFHHWVHRDAYYPDLNDHDKDKLLFHTEHCVDWLRQYVQCNADTTVIPFYWGSEQPIPLAIDKNKHQCMVWEPLEEWAAERSFDIFTHGLLVHPVLGNPYDGDGKGDAIGIALDDHVLPGNH</sequence>
<dbReference type="GO" id="GO:0043386">
    <property type="term" value="P:mycotoxin biosynthetic process"/>
    <property type="evidence" value="ECO:0007669"/>
    <property type="project" value="InterPro"/>
</dbReference>
<dbReference type="Proteomes" id="UP000799770">
    <property type="component" value="Unassembled WGS sequence"/>
</dbReference>
<dbReference type="Pfam" id="PF11807">
    <property type="entry name" value="UstYa"/>
    <property type="match status" value="1"/>
</dbReference>
<dbReference type="PANTHER" id="PTHR33365">
    <property type="entry name" value="YALI0B05434P"/>
    <property type="match status" value="1"/>
</dbReference>
<keyword evidence="3" id="KW-1185">Reference proteome</keyword>
<gene>
    <name evidence="2" type="ORF">BDV96DRAFT_606088</name>
</gene>
<reference evidence="2" key="1">
    <citation type="journal article" date="2020" name="Stud. Mycol.">
        <title>101 Dothideomycetes genomes: a test case for predicting lifestyles and emergence of pathogens.</title>
        <authorList>
            <person name="Haridas S."/>
            <person name="Albert R."/>
            <person name="Binder M."/>
            <person name="Bloem J."/>
            <person name="Labutti K."/>
            <person name="Salamov A."/>
            <person name="Andreopoulos B."/>
            <person name="Baker S."/>
            <person name="Barry K."/>
            <person name="Bills G."/>
            <person name="Bluhm B."/>
            <person name="Cannon C."/>
            <person name="Castanera R."/>
            <person name="Culley D."/>
            <person name="Daum C."/>
            <person name="Ezra D."/>
            <person name="Gonzalez J."/>
            <person name="Henrissat B."/>
            <person name="Kuo A."/>
            <person name="Liang C."/>
            <person name="Lipzen A."/>
            <person name="Lutzoni F."/>
            <person name="Magnuson J."/>
            <person name="Mondo S."/>
            <person name="Nolan M."/>
            <person name="Ohm R."/>
            <person name="Pangilinan J."/>
            <person name="Park H.-J."/>
            <person name="Ramirez L."/>
            <person name="Alfaro M."/>
            <person name="Sun H."/>
            <person name="Tritt A."/>
            <person name="Yoshinaga Y."/>
            <person name="Zwiers L.-H."/>
            <person name="Turgeon B."/>
            <person name="Goodwin S."/>
            <person name="Spatafora J."/>
            <person name="Crous P."/>
            <person name="Grigoriev I."/>
        </authorList>
    </citation>
    <scope>NUCLEOTIDE SEQUENCE</scope>
    <source>
        <strain evidence="2">CBS 627.86</strain>
    </source>
</reference>
<evidence type="ECO:0000313" key="3">
    <source>
        <dbReference type="Proteomes" id="UP000799770"/>
    </source>
</evidence>
<proteinExistence type="inferred from homology"/>
<protein>
    <recommendedName>
        <fullName evidence="4">Tat pathway signal sequence</fullName>
    </recommendedName>
</protein>
<evidence type="ECO:0008006" key="4">
    <source>
        <dbReference type="Google" id="ProtNLM"/>
    </source>
</evidence>
<dbReference type="EMBL" id="ML977351">
    <property type="protein sequence ID" value="KAF2107808.1"/>
    <property type="molecule type" value="Genomic_DNA"/>
</dbReference>
<dbReference type="AlphaFoldDB" id="A0A6A5YNP7"/>
<dbReference type="OrthoDB" id="3687641at2759"/>
<comment type="similarity">
    <text evidence="1">Belongs to the ustYa family.</text>
</comment>
<dbReference type="InterPro" id="IPR021765">
    <property type="entry name" value="UstYa-like"/>
</dbReference>
<accession>A0A6A5YNP7</accession>
<evidence type="ECO:0000256" key="1">
    <source>
        <dbReference type="ARBA" id="ARBA00035112"/>
    </source>
</evidence>
<dbReference type="PANTHER" id="PTHR33365:SF7">
    <property type="entry name" value="TAT PATHWAY SIGNAL SEQUENCE"/>
    <property type="match status" value="1"/>
</dbReference>
<evidence type="ECO:0000313" key="2">
    <source>
        <dbReference type="EMBL" id="KAF2107808.1"/>
    </source>
</evidence>
<organism evidence="2 3">
    <name type="scientific">Lophiotrema nucula</name>
    <dbReference type="NCBI Taxonomy" id="690887"/>
    <lineage>
        <taxon>Eukaryota</taxon>
        <taxon>Fungi</taxon>
        <taxon>Dikarya</taxon>
        <taxon>Ascomycota</taxon>
        <taxon>Pezizomycotina</taxon>
        <taxon>Dothideomycetes</taxon>
        <taxon>Pleosporomycetidae</taxon>
        <taxon>Pleosporales</taxon>
        <taxon>Lophiotremataceae</taxon>
        <taxon>Lophiotrema</taxon>
    </lineage>
</organism>